<dbReference type="Proteomes" id="UP000663992">
    <property type="component" value="Unassembled WGS sequence"/>
</dbReference>
<accession>A0ABS3CQ25</accession>
<protein>
    <submittedName>
        <fullName evidence="1">Uncharacterized protein</fullName>
    </submittedName>
</protein>
<comment type="caution">
    <text evidence="1">The sequence shown here is derived from an EMBL/GenBank/DDBJ whole genome shotgun (WGS) entry which is preliminary data.</text>
</comment>
<evidence type="ECO:0000313" key="1">
    <source>
        <dbReference type="EMBL" id="MBN7818561.1"/>
    </source>
</evidence>
<keyword evidence="2" id="KW-1185">Reference proteome</keyword>
<evidence type="ECO:0000313" key="2">
    <source>
        <dbReference type="Proteomes" id="UP000663992"/>
    </source>
</evidence>
<sequence length="116" mass="13308">MQVNYIRGDRQSGFHIDSRAYALDQMVRAEVHFPLDNSRFELSLHGQIVPPPVEYKTEQKLIAISDAEGGFKGFRNFLLAHKVITDCLCWAFGKGHLVLVGEFDFHMPPKIVRTRH</sequence>
<dbReference type="InterPro" id="IPR029052">
    <property type="entry name" value="Metallo-depent_PP-like"/>
</dbReference>
<organism evidence="1 2">
    <name type="scientific">Bowmanella yangjiangensis</name>
    <dbReference type="NCBI Taxonomy" id="2811230"/>
    <lineage>
        <taxon>Bacteria</taxon>
        <taxon>Pseudomonadati</taxon>
        <taxon>Pseudomonadota</taxon>
        <taxon>Gammaproteobacteria</taxon>
        <taxon>Alteromonadales</taxon>
        <taxon>Alteromonadaceae</taxon>
        <taxon>Bowmanella</taxon>
    </lineage>
</organism>
<dbReference type="EMBL" id="JAFKCS010000001">
    <property type="protein sequence ID" value="MBN7818561.1"/>
    <property type="molecule type" value="Genomic_DNA"/>
</dbReference>
<dbReference type="RefSeq" id="WP_206592380.1">
    <property type="nucleotide sequence ID" value="NZ_JAFKCS010000001.1"/>
</dbReference>
<proteinExistence type="predicted"/>
<reference evidence="1 2" key="1">
    <citation type="submission" date="2021-03" db="EMBL/GenBank/DDBJ databases">
        <title>novel species isolated from a fishpond in China.</title>
        <authorList>
            <person name="Lu H."/>
            <person name="Cai Z."/>
        </authorList>
    </citation>
    <scope>NUCLEOTIDE SEQUENCE [LARGE SCALE GENOMIC DNA]</scope>
    <source>
        <strain evidence="1 2">Y57</strain>
    </source>
</reference>
<dbReference type="Gene3D" id="3.60.21.10">
    <property type="match status" value="1"/>
</dbReference>
<gene>
    <name evidence="1" type="ORF">J0A65_01725</name>
</gene>
<name>A0ABS3CQ25_9ALTE</name>